<dbReference type="OrthoDB" id="7995237at2"/>
<sequence length="132" mass="14248">MRTITHTPPLALVVETVPAERERAVTLLEETDLDVITCASGEAAVEVLQSCGEDVALLLTRASLGSERDGLRLAAAVGKLWPGIRLVVTALEPEACIRDLPRSATCLRRPWLPLDVLVEAHRAVHEPQALVS</sequence>
<dbReference type="InterPro" id="IPR011006">
    <property type="entry name" value="CheY-like_superfamily"/>
</dbReference>
<reference evidence="2" key="4">
    <citation type="submission" date="2023-01" db="EMBL/GenBank/DDBJ databases">
        <title>Draft genome sequence of Methylobacterium oxalidis strain NBRC 107715.</title>
        <authorList>
            <person name="Sun Q."/>
            <person name="Mori K."/>
        </authorList>
    </citation>
    <scope>NUCLEOTIDE SEQUENCE</scope>
    <source>
        <strain evidence="2">NBRC 107715</strain>
    </source>
</reference>
<reference evidence="2" key="1">
    <citation type="journal article" date="2014" name="Int. J. Syst. Evol. Microbiol.">
        <title>Complete genome of a new Firmicutes species belonging to the dominant human colonic microbiota ('Ruminococcus bicirculans') reveals two chromosomes and a selective capacity to utilize plant glucans.</title>
        <authorList>
            <consortium name="NISC Comparative Sequencing Program"/>
            <person name="Wegmann U."/>
            <person name="Louis P."/>
            <person name="Goesmann A."/>
            <person name="Henrissat B."/>
            <person name="Duncan S.H."/>
            <person name="Flint H.J."/>
        </authorList>
    </citation>
    <scope>NUCLEOTIDE SEQUENCE</scope>
    <source>
        <strain evidence="2">NBRC 107715</strain>
    </source>
</reference>
<protein>
    <recommendedName>
        <fullName evidence="5">Response regulatory domain-containing protein</fullName>
    </recommendedName>
</protein>
<reference evidence="4" key="2">
    <citation type="journal article" date="2019" name="Int. J. Syst. Evol. Microbiol.">
        <title>The Global Catalogue of Microorganisms (GCM) 10K type strain sequencing project: providing services to taxonomists for standard genome sequencing and annotation.</title>
        <authorList>
            <consortium name="The Broad Institute Genomics Platform"/>
            <consortium name="The Broad Institute Genome Sequencing Center for Infectious Disease"/>
            <person name="Wu L."/>
            <person name="Ma J."/>
        </authorList>
    </citation>
    <scope>NUCLEOTIDE SEQUENCE [LARGE SCALE GENOMIC DNA]</scope>
    <source>
        <strain evidence="4">NBRC 107715</strain>
    </source>
</reference>
<reference evidence="1 3" key="3">
    <citation type="submission" date="2019-07" db="EMBL/GenBank/DDBJ databases">
        <title>Whole genome shotgun sequence of Methylobacterium oxalidis NBRC 107715.</title>
        <authorList>
            <person name="Hosoyama A."/>
            <person name="Uohara A."/>
            <person name="Ohji S."/>
            <person name="Ichikawa N."/>
        </authorList>
    </citation>
    <scope>NUCLEOTIDE SEQUENCE [LARGE SCALE GENOMIC DNA]</scope>
    <source>
        <strain evidence="1 3">NBRC 107715</strain>
    </source>
</reference>
<evidence type="ECO:0000313" key="3">
    <source>
        <dbReference type="Proteomes" id="UP000321960"/>
    </source>
</evidence>
<dbReference type="Gene3D" id="3.40.50.2300">
    <property type="match status" value="1"/>
</dbReference>
<gene>
    <name evidence="2" type="ORF">GCM10007888_22500</name>
    <name evidence="1" type="ORF">MOX02_45910</name>
</gene>
<evidence type="ECO:0000313" key="4">
    <source>
        <dbReference type="Proteomes" id="UP001156856"/>
    </source>
</evidence>
<dbReference type="EMBL" id="BJZU01000105">
    <property type="protein sequence ID" value="GEP06553.1"/>
    <property type="molecule type" value="Genomic_DNA"/>
</dbReference>
<evidence type="ECO:0008006" key="5">
    <source>
        <dbReference type="Google" id="ProtNLM"/>
    </source>
</evidence>
<accession>A0A512J9C6</accession>
<dbReference type="RefSeq" id="WP_147028086.1">
    <property type="nucleotide sequence ID" value="NZ_BJZU01000105.1"/>
</dbReference>
<dbReference type="Proteomes" id="UP000321960">
    <property type="component" value="Unassembled WGS sequence"/>
</dbReference>
<keyword evidence="4" id="KW-1185">Reference proteome</keyword>
<comment type="caution">
    <text evidence="1">The sequence shown here is derived from an EMBL/GenBank/DDBJ whole genome shotgun (WGS) entry which is preliminary data.</text>
</comment>
<dbReference type="Proteomes" id="UP001156856">
    <property type="component" value="Unassembled WGS sequence"/>
</dbReference>
<evidence type="ECO:0000313" key="1">
    <source>
        <dbReference type="EMBL" id="GEP06553.1"/>
    </source>
</evidence>
<organism evidence="1 3">
    <name type="scientific">Methylobacterium oxalidis</name>
    <dbReference type="NCBI Taxonomy" id="944322"/>
    <lineage>
        <taxon>Bacteria</taxon>
        <taxon>Pseudomonadati</taxon>
        <taxon>Pseudomonadota</taxon>
        <taxon>Alphaproteobacteria</taxon>
        <taxon>Hyphomicrobiales</taxon>
        <taxon>Methylobacteriaceae</taxon>
        <taxon>Methylobacterium</taxon>
    </lineage>
</organism>
<dbReference type="SUPFAM" id="SSF52172">
    <property type="entry name" value="CheY-like"/>
    <property type="match status" value="1"/>
</dbReference>
<proteinExistence type="predicted"/>
<evidence type="ECO:0000313" key="2">
    <source>
        <dbReference type="EMBL" id="GLS63869.1"/>
    </source>
</evidence>
<dbReference type="EMBL" id="BSPK01000031">
    <property type="protein sequence ID" value="GLS63869.1"/>
    <property type="molecule type" value="Genomic_DNA"/>
</dbReference>
<dbReference type="AlphaFoldDB" id="A0A512J9C6"/>
<name>A0A512J9C6_9HYPH</name>